<dbReference type="SUPFAM" id="SSF50494">
    <property type="entry name" value="Trypsin-like serine proteases"/>
    <property type="match status" value="1"/>
</dbReference>
<evidence type="ECO:0000256" key="4">
    <source>
        <dbReference type="ARBA" id="ARBA00022825"/>
    </source>
</evidence>
<dbReference type="EMBL" id="CP049838">
    <property type="protein sequence ID" value="QJS99051.1"/>
    <property type="molecule type" value="Genomic_DNA"/>
</dbReference>
<dbReference type="RefSeq" id="WP_171394705.1">
    <property type="nucleotide sequence ID" value="NZ_CP049838.1"/>
</dbReference>
<reference evidence="7" key="1">
    <citation type="submission" date="2020-03" db="EMBL/GenBank/DDBJ databases">
        <title>Molecular networking-based the target discovery of potent antiproliferative macrolactams: 5/6/7/16 polycyclic ansamycins and glycosylated trienomycin from Streptomyces cacaoi subsp. asoensis.</title>
        <authorList>
            <person name="Liu L.-L."/>
        </authorList>
    </citation>
    <scope>NUCLEOTIDE SEQUENCE [LARGE SCALE GENOMIC DNA]</scope>
    <source>
        <strain evidence="7">H2S5</strain>
    </source>
</reference>
<gene>
    <name evidence="7" type="ORF">G9272_00780</name>
</gene>
<dbReference type="GO" id="GO:0006508">
    <property type="term" value="P:proteolysis"/>
    <property type="evidence" value="ECO:0007669"/>
    <property type="project" value="UniProtKB-KW"/>
</dbReference>
<dbReference type="GO" id="GO:0004252">
    <property type="term" value="F:serine-type endopeptidase activity"/>
    <property type="evidence" value="ECO:0007669"/>
    <property type="project" value="InterPro"/>
</dbReference>
<feature type="disulfide bond" evidence="6">
    <location>
        <begin position="141"/>
        <end position="151"/>
    </location>
</feature>
<evidence type="ECO:0000313" key="7">
    <source>
        <dbReference type="EMBL" id="QJS99051.1"/>
    </source>
</evidence>
<keyword evidence="4" id="KW-0720">Serine protease</keyword>
<proteinExistence type="inferred from homology"/>
<dbReference type="CDD" id="cd21112">
    <property type="entry name" value="alphaLP-like"/>
    <property type="match status" value="1"/>
</dbReference>
<dbReference type="InterPro" id="IPR001316">
    <property type="entry name" value="Pept_S1A_streptogrisin"/>
</dbReference>
<accession>A0A6M4WGU4</accession>
<feature type="disulfide bond" evidence="6">
    <location>
        <begin position="51"/>
        <end position="71"/>
    </location>
</feature>
<organism evidence="7 8">
    <name type="scientific">Streptomyces asoensis</name>
    <dbReference type="NCBI Taxonomy" id="249586"/>
    <lineage>
        <taxon>Bacteria</taxon>
        <taxon>Bacillati</taxon>
        <taxon>Actinomycetota</taxon>
        <taxon>Actinomycetes</taxon>
        <taxon>Kitasatosporales</taxon>
        <taxon>Streptomycetaceae</taxon>
        <taxon>Streptomyces</taxon>
    </lineage>
</organism>
<evidence type="ECO:0000256" key="6">
    <source>
        <dbReference type="PIRSR" id="PIRSR001134-2"/>
    </source>
</evidence>
<keyword evidence="2" id="KW-0645">Protease</keyword>
<keyword evidence="3" id="KW-0378">Hydrolase</keyword>
<dbReference type="Proteomes" id="UP000502665">
    <property type="component" value="Chromosome"/>
</dbReference>
<evidence type="ECO:0000313" key="8">
    <source>
        <dbReference type="Proteomes" id="UP000502665"/>
    </source>
</evidence>
<evidence type="ECO:0000256" key="5">
    <source>
        <dbReference type="ARBA" id="ARBA00023157"/>
    </source>
</evidence>
<sequence>MRRPHTRLTMFTAVVTAAVALLFGTGTGATAVQVPTIRGGTLLYAATGAQCVVGFNAVSGVNRYAVMVGHCSGTHSTTWYADAAHTLPVGVTAGASYPIDDYGVVRYTTSALVLPGDIALGGGVYQDVTAAANPAIGQSVCHVGRTSGVHCGTVTAVNVTVNHADGTVYGLFRSTACSEPGDTGAPAYSGSVALGFAVGSSGNCASGGVTYYQPVAEVLSLFGLTLY</sequence>
<name>A0A6M4WGU4_9ACTN</name>
<keyword evidence="8" id="KW-1185">Reference proteome</keyword>
<comment type="similarity">
    <text evidence="1">Belongs to the peptidase S1 family.</text>
</comment>
<dbReference type="InterPro" id="IPR043504">
    <property type="entry name" value="Peptidase_S1_PA_chymotrypsin"/>
</dbReference>
<feature type="disulfide bond" evidence="6">
    <location>
        <begin position="177"/>
        <end position="204"/>
    </location>
</feature>
<evidence type="ECO:0000256" key="2">
    <source>
        <dbReference type="ARBA" id="ARBA00022670"/>
    </source>
</evidence>
<dbReference type="AlphaFoldDB" id="A0A6M4WGU4"/>
<evidence type="ECO:0000256" key="1">
    <source>
        <dbReference type="ARBA" id="ARBA00007664"/>
    </source>
</evidence>
<evidence type="ECO:0000256" key="3">
    <source>
        <dbReference type="ARBA" id="ARBA00022801"/>
    </source>
</evidence>
<dbReference type="Gene3D" id="2.40.10.10">
    <property type="entry name" value="Trypsin-like serine proteases"/>
    <property type="match status" value="2"/>
</dbReference>
<dbReference type="PRINTS" id="PR00861">
    <property type="entry name" value="ALYTICPTASE"/>
</dbReference>
<dbReference type="PIRSF" id="PIRSF001134">
    <property type="entry name" value="Streptogrisin"/>
    <property type="match status" value="1"/>
</dbReference>
<protein>
    <submittedName>
        <fullName evidence="7">Streptogrisin B</fullName>
    </submittedName>
</protein>
<keyword evidence="5 6" id="KW-1015">Disulfide bond</keyword>
<dbReference type="InterPro" id="IPR009003">
    <property type="entry name" value="Peptidase_S1_PA"/>
</dbReference>